<name>A0A426U1U5_9CHLR</name>
<accession>A0A426U1U5</accession>
<evidence type="ECO:0000313" key="2">
    <source>
        <dbReference type="EMBL" id="RRR73432.1"/>
    </source>
</evidence>
<evidence type="ECO:0000313" key="3">
    <source>
        <dbReference type="Proteomes" id="UP000280307"/>
    </source>
</evidence>
<reference evidence="2 3" key="1">
    <citation type="submission" date="2018-12" db="EMBL/GenBank/DDBJ databases">
        <title>Genome Sequence of Candidatus Viridilinea halotolerans isolated from saline sulfide-rich spring.</title>
        <authorList>
            <person name="Grouzdev D.S."/>
            <person name="Burganskaya E.I."/>
            <person name="Krutkina M.S."/>
            <person name="Sukhacheva M.V."/>
            <person name="Gorlenko V.M."/>
        </authorList>
    </citation>
    <scope>NUCLEOTIDE SEQUENCE [LARGE SCALE GENOMIC DNA]</scope>
    <source>
        <strain evidence="2">Chok-6</strain>
    </source>
</reference>
<dbReference type="EMBL" id="RSAS01000339">
    <property type="protein sequence ID" value="RRR73432.1"/>
    <property type="molecule type" value="Genomic_DNA"/>
</dbReference>
<dbReference type="Gene3D" id="2.60.120.380">
    <property type="match status" value="1"/>
</dbReference>
<proteinExistence type="predicted"/>
<dbReference type="Gene3D" id="2.60.220.30">
    <property type="match status" value="1"/>
</dbReference>
<evidence type="ECO:0000259" key="1">
    <source>
        <dbReference type="PROSITE" id="PS51145"/>
    </source>
</evidence>
<sequence>MSRHSLRHILNSGLAIWLLISMSIVGLATSGFLLGPSARNVQAAEGEGNHRIYLPIVNTPFPDAVGQGVVRVDSQTGGMVTTTTGASLEIPPGAVPLQGDGQLGEMTFNMQVVDRTPSLPSEFTPVGPVYQLGPEGFTFNTPVILNLPIPDDVDPASVMGFTYYDDASGEWQMVPATVDAENRLASVATTHFSPWGLFRFSGSNTTWRNANGGRIRVNNPHRYNSGIYPPPGGERPYTVTYGVCVESYTLADPGQSWTWTRPQNWTMTVSDYAHPLSRLYGLPRQADWWLPNGSYNLIEVWHFSEVNQSPGYVPRFASYWRPIGNRTVNAQNPQEFSYSEASLDLASYTAGRPPCFGRQDTSTGTGDVQITLNWNANVDLDLHVIDPNGERIYYANTRSSSGGQLDRDNLCGNMILGRPENVFWPSGGAPRGTYVIQVDYYSSCGNSVDVPFNVRAVVQGQVYTFSGVSRSGNRRVEVGRVEVR</sequence>
<dbReference type="Pfam" id="PF00791">
    <property type="entry name" value="ZU5"/>
    <property type="match status" value="1"/>
</dbReference>
<comment type="caution">
    <text evidence="2">The sequence shown here is derived from an EMBL/GenBank/DDBJ whole genome shotgun (WGS) entry which is preliminary data.</text>
</comment>
<dbReference type="AlphaFoldDB" id="A0A426U1U5"/>
<gene>
    <name evidence="2" type="ORF">EI684_08765</name>
</gene>
<organism evidence="2 3">
    <name type="scientific">Candidatus Viridilinea halotolerans</name>
    <dbReference type="NCBI Taxonomy" id="2491704"/>
    <lineage>
        <taxon>Bacteria</taxon>
        <taxon>Bacillati</taxon>
        <taxon>Chloroflexota</taxon>
        <taxon>Chloroflexia</taxon>
        <taxon>Chloroflexales</taxon>
        <taxon>Chloroflexineae</taxon>
        <taxon>Oscillochloridaceae</taxon>
        <taxon>Candidatus Viridilinea</taxon>
    </lineage>
</organism>
<dbReference type="Proteomes" id="UP000280307">
    <property type="component" value="Unassembled WGS sequence"/>
</dbReference>
<protein>
    <recommendedName>
        <fullName evidence="1">ZU5 domain-containing protein</fullName>
    </recommendedName>
</protein>
<feature type="domain" description="ZU5" evidence="1">
    <location>
        <begin position="66"/>
        <end position="201"/>
    </location>
</feature>
<dbReference type="PROSITE" id="PS51145">
    <property type="entry name" value="ZU5"/>
    <property type="match status" value="1"/>
</dbReference>
<dbReference type="InterPro" id="IPR000906">
    <property type="entry name" value="ZU5_dom"/>
</dbReference>